<dbReference type="Gene3D" id="1.10.510.10">
    <property type="entry name" value="Transferase(Phosphotransferase) domain 1"/>
    <property type="match status" value="1"/>
</dbReference>
<dbReference type="PANTHER" id="PTHR43289:SF6">
    <property type="entry name" value="SERINE_THREONINE-PROTEIN KINASE NEKL-3"/>
    <property type="match status" value="1"/>
</dbReference>
<evidence type="ECO:0000256" key="4">
    <source>
        <dbReference type="ARBA" id="ARBA00022741"/>
    </source>
</evidence>
<keyword evidence="2 8" id="KW-0723">Serine/threonine-protein kinase</keyword>
<dbReference type="InterPro" id="IPR008271">
    <property type="entry name" value="Ser/Thr_kinase_AS"/>
</dbReference>
<reference evidence="8" key="1">
    <citation type="submission" date="2021-03" db="EMBL/GenBank/DDBJ databases">
        <authorList>
            <person name="Kanchanasin P."/>
            <person name="Saeng-In P."/>
            <person name="Phongsopitanun W."/>
            <person name="Yuki M."/>
            <person name="Kudo T."/>
            <person name="Ohkuma M."/>
            <person name="Tanasupawat S."/>
        </authorList>
    </citation>
    <scope>NUCLEOTIDE SEQUENCE</scope>
    <source>
        <strain evidence="8">GKU 128</strain>
    </source>
</reference>
<dbReference type="InterPro" id="IPR011009">
    <property type="entry name" value="Kinase-like_dom_sf"/>
</dbReference>
<evidence type="ECO:0000256" key="6">
    <source>
        <dbReference type="ARBA" id="ARBA00022840"/>
    </source>
</evidence>
<dbReference type="Gene3D" id="3.30.200.20">
    <property type="entry name" value="Phosphorylase Kinase, domain 1"/>
    <property type="match status" value="1"/>
</dbReference>
<dbReference type="RefSeq" id="WP_208262774.1">
    <property type="nucleotide sequence ID" value="NZ_JAGEOJ010000027.1"/>
</dbReference>
<keyword evidence="6" id="KW-0067">ATP-binding</keyword>
<proteinExistence type="predicted"/>
<keyword evidence="3" id="KW-0808">Transferase</keyword>
<keyword evidence="4" id="KW-0547">Nucleotide-binding</keyword>
<evidence type="ECO:0000259" key="7">
    <source>
        <dbReference type="PROSITE" id="PS50011"/>
    </source>
</evidence>
<dbReference type="Pfam" id="PF00069">
    <property type="entry name" value="Pkinase"/>
    <property type="match status" value="1"/>
</dbReference>
<comment type="caution">
    <text evidence="8">The sequence shown here is derived from an EMBL/GenBank/DDBJ whole genome shotgun (WGS) entry which is preliminary data.</text>
</comment>
<dbReference type="PROSITE" id="PS00108">
    <property type="entry name" value="PROTEIN_KINASE_ST"/>
    <property type="match status" value="1"/>
</dbReference>
<protein>
    <recommendedName>
        <fullName evidence="1">non-specific serine/threonine protein kinase</fullName>
        <ecNumber evidence="1">2.7.11.1</ecNumber>
    </recommendedName>
</protein>
<dbReference type="InterPro" id="IPR000719">
    <property type="entry name" value="Prot_kinase_dom"/>
</dbReference>
<gene>
    <name evidence="8" type="ORF">J4573_46275</name>
</gene>
<dbReference type="EC" id="2.7.11.1" evidence="1"/>
<dbReference type="EMBL" id="JAGEOJ010000027">
    <property type="protein sequence ID" value="MBO2454564.1"/>
    <property type="molecule type" value="Genomic_DNA"/>
</dbReference>
<evidence type="ECO:0000256" key="3">
    <source>
        <dbReference type="ARBA" id="ARBA00022679"/>
    </source>
</evidence>
<dbReference type="Proteomes" id="UP000669179">
    <property type="component" value="Unassembled WGS sequence"/>
</dbReference>
<evidence type="ECO:0000256" key="1">
    <source>
        <dbReference type="ARBA" id="ARBA00012513"/>
    </source>
</evidence>
<dbReference type="PANTHER" id="PTHR43289">
    <property type="entry name" value="MITOGEN-ACTIVATED PROTEIN KINASE KINASE KINASE 20-RELATED"/>
    <property type="match status" value="1"/>
</dbReference>
<evidence type="ECO:0000256" key="5">
    <source>
        <dbReference type="ARBA" id="ARBA00022777"/>
    </source>
</evidence>
<dbReference type="GO" id="GO:0004674">
    <property type="term" value="F:protein serine/threonine kinase activity"/>
    <property type="evidence" value="ECO:0007669"/>
    <property type="project" value="UniProtKB-KW"/>
</dbReference>
<name>A0A939PT20_9ACTN</name>
<evidence type="ECO:0000313" key="8">
    <source>
        <dbReference type="EMBL" id="MBO2454564.1"/>
    </source>
</evidence>
<evidence type="ECO:0000256" key="2">
    <source>
        <dbReference type="ARBA" id="ARBA00022527"/>
    </source>
</evidence>
<dbReference type="CDD" id="cd14014">
    <property type="entry name" value="STKc_PknB_like"/>
    <property type="match status" value="1"/>
</dbReference>
<feature type="domain" description="Protein kinase" evidence="7">
    <location>
        <begin position="12"/>
        <end position="260"/>
    </location>
</feature>
<dbReference type="SUPFAM" id="SSF56112">
    <property type="entry name" value="Protein kinase-like (PK-like)"/>
    <property type="match status" value="1"/>
</dbReference>
<sequence length="568" mass="59578">MTSVAEWRVPGYTHLKVLGAGGQGRVVLARGNHTGEVVAIKYLAAELLGDAQAVARFRAEAEMLVRVRHPNVTRLREFVELDGGSAIVMEAVHGQSLRKVMDSRGAFEPEAALAVLKGSLLGMAAAHAVGVVHRDYKPANVMVRDDGQSKLIDFGIAGLVGERRRMGTPAYMAPEQWRGGPATAATDIYSATCVFFECVTGRRPFEAGTLAEWTTQHTTGEIPLERLQDPLHALVMQGMAKDPGQRFSDAAGFVRALEVVAATAYGADWERRGWLALGGAVAVFASAFPAAMLGGSVVGPTAQGTVAIAKTAAGVGRKGLFGKVGGTKGAVGAGAAVTGVAVTAVLLWPSAEATVGGVSDGTYSAYFTRPGVVLANATVPDGATTASPGYRLALKLSPARAKPGTSVTLTAQSHARAPWGLEYLGPNHFRCHEPNSERTDPLHQGYAVGLGDAGSKEIRVWLYPVGKKAAGMPTSKPIKLKSTRHKGKRTRKYDNAGCSWTFDSTDTDTFVIPPASALKPGRYQVCTNNPPGLISISTTVNGRRTEVSPAHVGAQTAGTLPVLTVLKK</sequence>
<accession>A0A939PT20</accession>
<dbReference type="AlphaFoldDB" id="A0A939PT20"/>
<dbReference type="GO" id="GO:0005524">
    <property type="term" value="F:ATP binding"/>
    <property type="evidence" value="ECO:0007669"/>
    <property type="project" value="UniProtKB-KW"/>
</dbReference>
<dbReference type="PROSITE" id="PS50011">
    <property type="entry name" value="PROTEIN_KINASE_DOM"/>
    <property type="match status" value="1"/>
</dbReference>
<organism evidence="8 9">
    <name type="scientific">Actinomadura barringtoniae</name>
    <dbReference type="NCBI Taxonomy" id="1427535"/>
    <lineage>
        <taxon>Bacteria</taxon>
        <taxon>Bacillati</taxon>
        <taxon>Actinomycetota</taxon>
        <taxon>Actinomycetes</taxon>
        <taxon>Streptosporangiales</taxon>
        <taxon>Thermomonosporaceae</taxon>
        <taxon>Actinomadura</taxon>
    </lineage>
</organism>
<keyword evidence="9" id="KW-1185">Reference proteome</keyword>
<keyword evidence="5 8" id="KW-0418">Kinase</keyword>
<evidence type="ECO:0000313" key="9">
    <source>
        <dbReference type="Proteomes" id="UP000669179"/>
    </source>
</evidence>